<keyword evidence="3" id="KW-0732">Signal</keyword>
<proteinExistence type="predicted"/>
<name>A0A9P6ETK6_9AGAR</name>
<feature type="signal peptide" evidence="3">
    <location>
        <begin position="1"/>
        <end position="25"/>
    </location>
</feature>
<organism evidence="4 5">
    <name type="scientific">Crepidotus variabilis</name>
    <dbReference type="NCBI Taxonomy" id="179855"/>
    <lineage>
        <taxon>Eukaryota</taxon>
        <taxon>Fungi</taxon>
        <taxon>Dikarya</taxon>
        <taxon>Basidiomycota</taxon>
        <taxon>Agaricomycotina</taxon>
        <taxon>Agaricomycetes</taxon>
        <taxon>Agaricomycetidae</taxon>
        <taxon>Agaricales</taxon>
        <taxon>Agaricineae</taxon>
        <taxon>Crepidotaceae</taxon>
        <taxon>Crepidotus</taxon>
    </lineage>
</organism>
<evidence type="ECO:0000256" key="2">
    <source>
        <dbReference type="SAM" id="Phobius"/>
    </source>
</evidence>
<feature type="region of interest" description="Disordered" evidence="1">
    <location>
        <begin position="150"/>
        <end position="205"/>
    </location>
</feature>
<keyword evidence="2" id="KW-0812">Transmembrane</keyword>
<accession>A0A9P6ETK6</accession>
<dbReference type="Proteomes" id="UP000807306">
    <property type="component" value="Unassembled WGS sequence"/>
</dbReference>
<feature type="region of interest" description="Disordered" evidence="1">
    <location>
        <begin position="63"/>
        <end position="84"/>
    </location>
</feature>
<evidence type="ECO:0000313" key="5">
    <source>
        <dbReference type="Proteomes" id="UP000807306"/>
    </source>
</evidence>
<feature type="compositionally biased region" description="Low complexity" evidence="1">
    <location>
        <begin position="166"/>
        <end position="178"/>
    </location>
</feature>
<evidence type="ECO:0000313" key="4">
    <source>
        <dbReference type="EMBL" id="KAF9534779.1"/>
    </source>
</evidence>
<keyword evidence="5" id="KW-1185">Reference proteome</keyword>
<evidence type="ECO:0000256" key="3">
    <source>
        <dbReference type="SAM" id="SignalP"/>
    </source>
</evidence>
<reference evidence="4" key="1">
    <citation type="submission" date="2020-11" db="EMBL/GenBank/DDBJ databases">
        <authorList>
            <consortium name="DOE Joint Genome Institute"/>
            <person name="Ahrendt S."/>
            <person name="Riley R."/>
            <person name="Andreopoulos W."/>
            <person name="Labutti K."/>
            <person name="Pangilinan J."/>
            <person name="Ruiz-Duenas F.J."/>
            <person name="Barrasa J.M."/>
            <person name="Sanchez-Garcia M."/>
            <person name="Camarero S."/>
            <person name="Miyauchi S."/>
            <person name="Serrano A."/>
            <person name="Linde D."/>
            <person name="Babiker R."/>
            <person name="Drula E."/>
            <person name="Ayuso-Fernandez I."/>
            <person name="Pacheco R."/>
            <person name="Padilla G."/>
            <person name="Ferreira P."/>
            <person name="Barriuso J."/>
            <person name="Kellner H."/>
            <person name="Castanera R."/>
            <person name="Alfaro M."/>
            <person name="Ramirez L."/>
            <person name="Pisabarro A.G."/>
            <person name="Kuo A."/>
            <person name="Tritt A."/>
            <person name="Lipzen A."/>
            <person name="He G."/>
            <person name="Yan M."/>
            <person name="Ng V."/>
            <person name="Cullen D."/>
            <person name="Martin F."/>
            <person name="Rosso M.-N."/>
            <person name="Henrissat B."/>
            <person name="Hibbett D."/>
            <person name="Martinez A.T."/>
            <person name="Grigoriev I.V."/>
        </authorList>
    </citation>
    <scope>NUCLEOTIDE SEQUENCE</scope>
    <source>
        <strain evidence="4">CBS 506.95</strain>
    </source>
</reference>
<evidence type="ECO:0000256" key="1">
    <source>
        <dbReference type="SAM" id="MobiDB-lite"/>
    </source>
</evidence>
<keyword evidence="2" id="KW-1133">Transmembrane helix</keyword>
<gene>
    <name evidence="4" type="ORF">CPB83DRAFT_888745</name>
</gene>
<protein>
    <submittedName>
        <fullName evidence="4">Uncharacterized protein</fullName>
    </submittedName>
</protein>
<feature type="chain" id="PRO_5040205085" evidence="3">
    <location>
        <begin position="26"/>
        <end position="205"/>
    </location>
</feature>
<feature type="compositionally biased region" description="Pro residues" evidence="1">
    <location>
        <begin position="155"/>
        <end position="165"/>
    </location>
</feature>
<feature type="transmembrane region" description="Helical" evidence="2">
    <location>
        <begin position="90"/>
        <end position="114"/>
    </location>
</feature>
<keyword evidence="2" id="KW-0472">Membrane</keyword>
<dbReference type="EMBL" id="MU157825">
    <property type="protein sequence ID" value="KAF9534779.1"/>
    <property type="molecule type" value="Genomic_DNA"/>
</dbReference>
<comment type="caution">
    <text evidence="4">The sequence shown here is derived from an EMBL/GenBank/DDBJ whole genome shotgun (WGS) entry which is preliminary data.</text>
</comment>
<feature type="compositionally biased region" description="Polar residues" evidence="1">
    <location>
        <begin position="183"/>
        <end position="192"/>
    </location>
</feature>
<dbReference type="OrthoDB" id="3066970at2759"/>
<dbReference type="AlphaFoldDB" id="A0A9P6ETK6"/>
<sequence length="205" mass="22191">MRSLLNIGTVFLILHLSLLTWSASSSNSTHTPFASSLASIVSIFPSSHSRPLSGSHRASLTAAQALQPSHSSRPRHHGVNKEQHRTQQSLITALAVIGGLAAFIFFIAILRCSIKFKKAPKRDRIAEIVQRHNLDCEMGILERNTLGIRRFSPQEPAPPYTPRPPSYSQANSSSSAPSDTLDNDQPTRSPTIPTAVAIAPTSSIP</sequence>